<feature type="region of interest" description="Disordered" evidence="1">
    <location>
        <begin position="1"/>
        <end position="48"/>
    </location>
</feature>
<organism evidence="2">
    <name type="scientific">Tetraselmis sp. GSL018</name>
    <dbReference type="NCBI Taxonomy" id="582737"/>
    <lineage>
        <taxon>Eukaryota</taxon>
        <taxon>Viridiplantae</taxon>
        <taxon>Chlorophyta</taxon>
        <taxon>core chlorophytes</taxon>
        <taxon>Chlorodendrophyceae</taxon>
        <taxon>Chlorodendrales</taxon>
        <taxon>Chlorodendraceae</taxon>
        <taxon>Tetraselmis</taxon>
    </lineage>
</organism>
<proteinExistence type="predicted"/>
<dbReference type="EMBL" id="GBEZ01018316">
    <property type="protein sequence ID" value="JAC68110.1"/>
    <property type="molecule type" value="Transcribed_RNA"/>
</dbReference>
<feature type="non-terminal residue" evidence="2">
    <location>
        <position position="1"/>
    </location>
</feature>
<gene>
    <name evidence="2" type="ORF">TSPGSL018_9514</name>
</gene>
<evidence type="ECO:0000256" key="1">
    <source>
        <dbReference type="SAM" id="MobiDB-lite"/>
    </source>
</evidence>
<feature type="non-terminal residue" evidence="2">
    <location>
        <position position="84"/>
    </location>
</feature>
<reference evidence="2" key="1">
    <citation type="submission" date="2014-05" db="EMBL/GenBank/DDBJ databases">
        <title>The transcriptome of the halophilic microalga Tetraselmis sp. GSL018 isolated from the Great Salt Lake, Utah.</title>
        <authorList>
            <person name="Jinkerson R.E."/>
            <person name="D'Adamo S."/>
            <person name="Posewitz M.C."/>
        </authorList>
    </citation>
    <scope>NUCLEOTIDE SEQUENCE</scope>
    <source>
        <strain evidence="2">GSL018</strain>
    </source>
</reference>
<accession>A0A061RBX9</accession>
<name>A0A061RBX9_9CHLO</name>
<evidence type="ECO:0000313" key="2">
    <source>
        <dbReference type="EMBL" id="JAC68110.1"/>
    </source>
</evidence>
<feature type="region of interest" description="Disordered" evidence="1">
    <location>
        <begin position="61"/>
        <end position="84"/>
    </location>
</feature>
<sequence>EEELHSAMIPGRGRFQSLDPRPASPSPCSLPPTGAWVEDHGPPAPDARGLFHADRHILLNRHLGGGQPTTSRSALSLSLSLSPS</sequence>
<dbReference type="AlphaFoldDB" id="A0A061RBX9"/>
<feature type="compositionally biased region" description="Low complexity" evidence="1">
    <location>
        <begin position="71"/>
        <end position="84"/>
    </location>
</feature>
<protein>
    <submittedName>
        <fullName evidence="2">Uncharacterized protein</fullName>
    </submittedName>
</protein>